<dbReference type="KEGG" id="vg:35382428"/>
<keyword evidence="2" id="KW-1185">Reference proteome</keyword>
<evidence type="ECO:0000313" key="2">
    <source>
        <dbReference type="Proteomes" id="UP000236316"/>
    </source>
</evidence>
<sequence length="407" mass="48032">MELLPLEITLEVVKCMTYKEIRSLFFTNKYFMSMFDNDIFRKSIIRHFISDDAKFYSMYKVSDILTLLKYYDMCPLKYYKYASGCLGRMVKKNMHLYTHVYTDEYKKFILSKIAYSEKCNWNMDIGDIINNYYKLYPSKEGFIYINEIEDRKEIILQMLRLGKSDEEIKDPINNVISCIISLDDEYNLDIIMEIVLYCIQHNRVNLITNKQKIIKSNLIFDNFFSSFFNMKSNEDISNIIDNNIKNILKDGYVYISDYIVNGGKVTDVLKSKLLSNESEVIKLFVHCTYPDKLYHIVKNIIRKSMVHDKLFLKFIESLFGDGDINNLDIVLETYNSIGEIILKSGNENFIRHIVNKYDMISISNYIPEHRFIQILDILESCGKMDTLAINSKLANSSFMIYKHLRKS</sequence>
<protein>
    <submittedName>
        <fullName evidence="1">F-box domain-containing protein</fullName>
    </submittedName>
</protein>
<proteinExistence type="predicted"/>
<dbReference type="EMBL" id="LT906555">
    <property type="protein sequence ID" value="SNW62524.1"/>
    <property type="molecule type" value="Genomic_DNA"/>
</dbReference>
<dbReference type="InterPro" id="IPR036047">
    <property type="entry name" value="F-box-like_dom_sf"/>
</dbReference>
<dbReference type="Proteomes" id="UP000236316">
    <property type="component" value="Segment"/>
</dbReference>
<accession>A0A2I2L4R8</accession>
<name>A0A2I2L4R8_9VIRU</name>
<reference evidence="1" key="1">
    <citation type="submission" date="2017-08" db="EMBL/GenBank/DDBJ databases">
        <authorList>
            <consortium name="Urmite Genomes"/>
        </authorList>
    </citation>
    <scope>NUCLEOTIDE SEQUENCE [LARGE SCALE GENOMIC DNA]</scope>
    <source>
        <strain evidence="1">IHUMI-LCC2</strain>
    </source>
</reference>
<dbReference type="GeneID" id="35382428"/>
<dbReference type="RefSeq" id="YP_009448826.1">
    <property type="nucleotide sequence ID" value="NC_036594.1"/>
</dbReference>
<organism evidence="1">
    <name type="scientific">Orpheovirus IHUMI-LCC2</name>
    <dbReference type="NCBI Taxonomy" id="2023057"/>
    <lineage>
        <taxon>Viruses</taxon>
        <taxon>Varidnaviria</taxon>
        <taxon>Bamfordvirae</taxon>
        <taxon>Nucleocytoviricota</taxon>
        <taxon>Megaviricetes</taxon>
        <taxon>Pimascovirales</taxon>
        <taxon>Ocovirineae</taxon>
        <taxon>Orpheoviridae</taxon>
        <taxon>Alphaorpheovirus</taxon>
        <taxon>Alphaorpheovirus massiliense</taxon>
    </lineage>
</organism>
<evidence type="ECO:0000313" key="1">
    <source>
        <dbReference type="EMBL" id="SNW62524.1"/>
    </source>
</evidence>
<gene>
    <name evidence="1" type="ORF">ORPV_620</name>
</gene>
<dbReference type="SUPFAM" id="SSF81383">
    <property type="entry name" value="F-box domain"/>
    <property type="match status" value="1"/>
</dbReference>